<accession>A0ABM4TRA4</accession>
<dbReference type="InterPro" id="IPR024079">
    <property type="entry name" value="MetalloPept_cat_dom_sf"/>
</dbReference>
<dbReference type="Pfam" id="PF05649">
    <property type="entry name" value="Peptidase_M13_N"/>
    <property type="match status" value="1"/>
</dbReference>
<evidence type="ECO:0000256" key="3">
    <source>
        <dbReference type="SAM" id="SignalP"/>
    </source>
</evidence>
<dbReference type="InterPro" id="IPR000718">
    <property type="entry name" value="Peptidase_M13"/>
</dbReference>
<dbReference type="InterPro" id="IPR008753">
    <property type="entry name" value="Peptidase_M13_N"/>
</dbReference>
<dbReference type="Gene3D" id="3.40.390.10">
    <property type="entry name" value="Collagenase (Catalytic Domain)"/>
    <property type="match status" value="1"/>
</dbReference>
<dbReference type="InterPro" id="IPR042089">
    <property type="entry name" value="Peptidase_M13_dom_2"/>
</dbReference>
<feature type="signal peptide" evidence="3">
    <location>
        <begin position="1"/>
        <end position="25"/>
    </location>
</feature>
<dbReference type="Proteomes" id="UP001652628">
    <property type="component" value="Chromosome 2L"/>
</dbReference>
<protein>
    <recommendedName>
        <fullName evidence="4">Peptidase M13 N-terminal domain-containing protein</fullName>
    </recommendedName>
</protein>
<comment type="subcellular location">
    <subcellularLocation>
        <location evidence="1">Cell membrane</location>
        <topology evidence="1">Single-pass type II membrane protein</topology>
    </subcellularLocation>
</comment>
<proteinExistence type="inferred from homology"/>
<keyword evidence="3" id="KW-0732">Signal</keyword>
<evidence type="ECO:0000313" key="5">
    <source>
        <dbReference type="Proteomes" id="UP001652628"/>
    </source>
</evidence>
<reference evidence="5" key="1">
    <citation type="submission" date="2025-05" db="UniProtKB">
        <authorList>
            <consortium name="RefSeq"/>
        </authorList>
    </citation>
    <scope>NUCLEOTIDE SEQUENCE [LARGE SCALE GENOMIC DNA]</scope>
</reference>
<name>A0ABM4TRA4_DROSZ</name>
<gene>
    <name evidence="6" type="primary">LOC108006244</name>
</gene>
<evidence type="ECO:0000259" key="4">
    <source>
        <dbReference type="Pfam" id="PF05649"/>
    </source>
</evidence>
<sequence length="302" mass="35979">MRRQTEKIIWLGCVLLLGMSVETREQDKVVFSANKRIMDQTLRVMNETEDPCGNFEDYAKGKYGKSYNLYSDFNFRLAVLEKMDPKFLALFEQLKCRNFEKGSLEEKALKLYNACEIAMEKEPDLNYASLVQPDVDLTWPRGNQWPREKFNWLMTLGRLRRYGMDLLFRMNLELDHQEASKYMISLGSHDFVIYEYYTIWGEVDWLMSRGFNRSRSEFLFRDMNRLQMDIRNMLGKGRFDRSRITIEQLDSEGFPIRKYLEVVFGRSFPPSFVVLVDYLEYLVKLNDLMNSYDQETVATYLM</sequence>
<dbReference type="GeneID" id="108006244"/>
<feature type="domain" description="Peptidase M13 N-terminal" evidence="4">
    <location>
        <begin position="51"/>
        <end position="302"/>
    </location>
</feature>
<feature type="chain" id="PRO_5046929005" description="Peptidase M13 N-terminal domain-containing protein" evidence="3">
    <location>
        <begin position="26"/>
        <end position="302"/>
    </location>
</feature>
<evidence type="ECO:0000256" key="1">
    <source>
        <dbReference type="ARBA" id="ARBA00004401"/>
    </source>
</evidence>
<evidence type="ECO:0000313" key="6">
    <source>
        <dbReference type="RefSeq" id="XP_070852487.1"/>
    </source>
</evidence>
<organism evidence="5 6">
    <name type="scientific">Drosophila suzukii</name>
    <name type="common">Spotted-wing drosophila fruit fly</name>
    <dbReference type="NCBI Taxonomy" id="28584"/>
    <lineage>
        <taxon>Eukaryota</taxon>
        <taxon>Metazoa</taxon>
        <taxon>Ecdysozoa</taxon>
        <taxon>Arthropoda</taxon>
        <taxon>Hexapoda</taxon>
        <taxon>Insecta</taxon>
        <taxon>Pterygota</taxon>
        <taxon>Neoptera</taxon>
        <taxon>Endopterygota</taxon>
        <taxon>Diptera</taxon>
        <taxon>Brachycera</taxon>
        <taxon>Muscomorpha</taxon>
        <taxon>Ephydroidea</taxon>
        <taxon>Drosophilidae</taxon>
        <taxon>Drosophila</taxon>
        <taxon>Sophophora</taxon>
    </lineage>
</organism>
<reference evidence="6" key="2">
    <citation type="submission" date="2025-08" db="UniProtKB">
        <authorList>
            <consortium name="RefSeq"/>
        </authorList>
    </citation>
    <scope>IDENTIFICATION</scope>
</reference>
<evidence type="ECO:0000256" key="2">
    <source>
        <dbReference type="ARBA" id="ARBA00007357"/>
    </source>
</evidence>
<keyword evidence="5" id="KW-1185">Reference proteome</keyword>
<dbReference type="RefSeq" id="XP_070852487.1">
    <property type="nucleotide sequence ID" value="XM_070996386.1"/>
</dbReference>
<dbReference type="SUPFAM" id="SSF55486">
    <property type="entry name" value="Metalloproteases ('zincins'), catalytic domain"/>
    <property type="match status" value="1"/>
</dbReference>
<dbReference type="PROSITE" id="PS51885">
    <property type="entry name" value="NEPRILYSIN"/>
    <property type="match status" value="1"/>
</dbReference>
<dbReference type="Gene3D" id="1.10.1380.10">
    <property type="entry name" value="Neutral endopeptidase , domain2"/>
    <property type="match status" value="1"/>
</dbReference>
<comment type="similarity">
    <text evidence="2">Belongs to the peptidase M13 family.</text>
</comment>